<evidence type="ECO:0000313" key="1">
    <source>
        <dbReference type="EMBL" id="MDQ0445260.1"/>
    </source>
</evidence>
<dbReference type="Proteomes" id="UP001236369">
    <property type="component" value="Unassembled WGS sequence"/>
</dbReference>
<dbReference type="EMBL" id="JAUSVV010000023">
    <property type="protein sequence ID" value="MDQ0445260.1"/>
    <property type="molecule type" value="Genomic_DNA"/>
</dbReference>
<keyword evidence="2" id="KW-1185">Reference proteome</keyword>
<gene>
    <name evidence="1" type="ORF">QO016_004787</name>
</gene>
<organism evidence="1 2">
    <name type="scientific">Methylobacterium persicinum</name>
    <dbReference type="NCBI Taxonomy" id="374426"/>
    <lineage>
        <taxon>Bacteria</taxon>
        <taxon>Pseudomonadati</taxon>
        <taxon>Pseudomonadota</taxon>
        <taxon>Alphaproteobacteria</taxon>
        <taxon>Hyphomicrobiales</taxon>
        <taxon>Methylobacteriaceae</taxon>
        <taxon>Methylobacterium</taxon>
    </lineage>
</organism>
<proteinExistence type="predicted"/>
<sequence length="322" mass="34602">MHAETQQVAVIAQAAVEERLVGMGLPANVVTGHFNALSGRNDMEKVAGMIVIGQAMPPIFSMEADAGTLTGAPVDAADAVLKLDERRWYPRVPGAIRLRDGSNYPIECHRHSDLTVEALRWQICEGQLIQAIGRLRPLRRGPDEAFFLDIVSDVPLPITVDRVEEWSAVRLGAWADMAAEGVVLTAASDIQAAFPDLAASAKAAQNMSEAVRLTLRSNIDVYIDLGVSVSVIEAKRTGRFAPTEIVVLPNGPKGPNALKRWLNDRGLGPIERITVKRACAAWARPSIEAIGRLVDARMQAWAGMLTSASTCESGSDRPALGA</sequence>
<name>A0ABU0HSI0_9HYPH</name>
<comment type="caution">
    <text evidence="1">The sequence shown here is derived from an EMBL/GenBank/DDBJ whole genome shotgun (WGS) entry which is preliminary data.</text>
</comment>
<protein>
    <submittedName>
        <fullName evidence="1">Uncharacterized protein</fullName>
    </submittedName>
</protein>
<accession>A0ABU0HSI0</accession>
<reference evidence="1 2" key="1">
    <citation type="submission" date="2023-07" db="EMBL/GenBank/DDBJ databases">
        <title>Genomic Encyclopedia of Type Strains, Phase IV (KMG-IV): sequencing the most valuable type-strain genomes for metagenomic binning, comparative biology and taxonomic classification.</title>
        <authorList>
            <person name="Goeker M."/>
        </authorList>
    </citation>
    <scope>NUCLEOTIDE SEQUENCE [LARGE SCALE GENOMIC DNA]</scope>
    <source>
        <strain evidence="1 2">DSM 19562</strain>
    </source>
</reference>
<evidence type="ECO:0000313" key="2">
    <source>
        <dbReference type="Proteomes" id="UP001236369"/>
    </source>
</evidence>